<reference evidence="2 3" key="1">
    <citation type="submission" date="2024-04" db="EMBL/GenBank/DDBJ databases">
        <title>Phyllosticta paracitricarpa is synonymous to the EU quarantine fungus P. citricarpa based on phylogenomic analyses.</title>
        <authorList>
            <consortium name="Lawrence Berkeley National Laboratory"/>
            <person name="Van Ingen-Buijs V.A."/>
            <person name="Van Westerhoven A.C."/>
            <person name="Haridas S."/>
            <person name="Skiadas P."/>
            <person name="Martin F."/>
            <person name="Groenewald J.Z."/>
            <person name="Crous P.W."/>
            <person name="Seidl M.F."/>
        </authorList>
    </citation>
    <scope>NUCLEOTIDE SEQUENCE [LARGE SCALE GENOMIC DNA]</scope>
    <source>
        <strain evidence="2 3">CBS 123374</strain>
    </source>
</reference>
<evidence type="ECO:0000256" key="1">
    <source>
        <dbReference type="SAM" id="MobiDB-lite"/>
    </source>
</evidence>
<evidence type="ECO:0000313" key="3">
    <source>
        <dbReference type="Proteomes" id="UP001492380"/>
    </source>
</evidence>
<organism evidence="2 3">
    <name type="scientific">Phyllosticta capitalensis</name>
    <dbReference type="NCBI Taxonomy" id="121624"/>
    <lineage>
        <taxon>Eukaryota</taxon>
        <taxon>Fungi</taxon>
        <taxon>Dikarya</taxon>
        <taxon>Ascomycota</taxon>
        <taxon>Pezizomycotina</taxon>
        <taxon>Dothideomycetes</taxon>
        <taxon>Dothideomycetes incertae sedis</taxon>
        <taxon>Botryosphaeriales</taxon>
        <taxon>Phyllostictaceae</taxon>
        <taxon>Phyllosticta</taxon>
    </lineage>
</organism>
<feature type="compositionally biased region" description="Acidic residues" evidence="1">
    <location>
        <begin position="273"/>
        <end position="289"/>
    </location>
</feature>
<keyword evidence="3" id="KW-1185">Reference proteome</keyword>
<dbReference type="EMBL" id="JBBWRZ010000001">
    <property type="protein sequence ID" value="KAK8246566.1"/>
    <property type="molecule type" value="Genomic_DNA"/>
</dbReference>
<gene>
    <name evidence="2" type="ORF">HDK90DRAFT_461392</name>
</gene>
<evidence type="ECO:0000313" key="2">
    <source>
        <dbReference type="EMBL" id="KAK8246566.1"/>
    </source>
</evidence>
<name>A0ABR1Z2P3_9PEZI</name>
<protein>
    <submittedName>
        <fullName evidence="2">Uncharacterized protein</fullName>
    </submittedName>
</protein>
<proteinExistence type="predicted"/>
<accession>A0ABR1Z2P3</accession>
<comment type="caution">
    <text evidence="2">The sequence shown here is derived from an EMBL/GenBank/DDBJ whole genome shotgun (WGS) entry which is preliminary data.</text>
</comment>
<dbReference type="Proteomes" id="UP001492380">
    <property type="component" value="Unassembled WGS sequence"/>
</dbReference>
<feature type="region of interest" description="Disordered" evidence="1">
    <location>
        <begin position="262"/>
        <end position="305"/>
    </location>
</feature>
<sequence>MTSPFESLAEELKDMILEQCDVPTLKSARLACWSFVPTATRHLFKQVTVDIIDPESTEAFVNVAADSVFSRCVKSLVVVVGMGKLVRPDAPDSIYKRRWKLFHKYLEPDLCIHPTDRKKQIPPQFDPGHPRNNPIKDTVAEIFHAVEKLQNIETVSSILREGSRYGSTEGYGSTEDWLNNRQYPGYDPSMNFFMLALSRRLHQGRFRTLHSVTWHKASRRNFDNIWARQEMRRENRPDPNDHPIPIFHMIKHLDLFDVQPGPPPEYDCLTEFGEGDEDDSEVGSSDSDEQINNSWGDANDDYDPN</sequence>